<organism evidence="4 5">
    <name type="scientific">Halorutilus salinus</name>
    <dbReference type="NCBI Taxonomy" id="2487751"/>
    <lineage>
        <taxon>Archaea</taxon>
        <taxon>Methanobacteriati</taxon>
        <taxon>Methanobacteriota</taxon>
        <taxon>Stenosarchaea group</taxon>
        <taxon>Halobacteria</taxon>
        <taxon>Halorutilales</taxon>
        <taxon>Halorutilaceae</taxon>
        <taxon>Halorutilus</taxon>
    </lineage>
</organism>
<feature type="domain" description="CARDB" evidence="3">
    <location>
        <begin position="156"/>
        <end position="226"/>
    </location>
</feature>
<dbReference type="EMBL" id="RKLV01000001">
    <property type="protein sequence ID" value="MCX2818064.1"/>
    <property type="molecule type" value="Genomic_DNA"/>
</dbReference>
<proteinExistence type="predicted"/>
<dbReference type="Pfam" id="PF07705">
    <property type="entry name" value="CARDB"/>
    <property type="match status" value="1"/>
</dbReference>
<accession>A0A9Q4C414</accession>
<evidence type="ECO:0000313" key="4">
    <source>
        <dbReference type="EMBL" id="MCX2818064.1"/>
    </source>
</evidence>
<feature type="transmembrane region" description="Helical" evidence="2">
    <location>
        <begin position="243"/>
        <end position="262"/>
    </location>
</feature>
<evidence type="ECO:0000256" key="2">
    <source>
        <dbReference type="SAM" id="Phobius"/>
    </source>
</evidence>
<evidence type="ECO:0000259" key="3">
    <source>
        <dbReference type="Pfam" id="PF07705"/>
    </source>
</evidence>
<keyword evidence="2" id="KW-0812">Transmembrane</keyword>
<feature type="region of interest" description="Disordered" evidence="1">
    <location>
        <begin position="83"/>
        <end position="112"/>
    </location>
</feature>
<sequence>MIEELFVVGYDGEGTAEIWIEHGSDAVTFYDTNGLPIENKTETDRILLSNNETEPVGMSVKTGSSGVAVDEVTLIALLPEQDGLEVDIPGGGGTPATEPAPPEPDTPETGDRERLSVDMGELSVSFRQPEFEFTTSVSDTNVDIRAAGIAGQVATVVNERTPDTEEEIVVESTVRNTGTASGTVTAALRLNGRVADRRQLEIGSGRSRNVSFNVGFDEPGRYEVAVGDSEPVTVTVSEVGSGVLPLAAVALLASVFAVYMTVRRRRQGDE</sequence>
<gene>
    <name evidence="4" type="ORF">EGH25_01680</name>
</gene>
<evidence type="ECO:0000256" key="1">
    <source>
        <dbReference type="SAM" id="MobiDB-lite"/>
    </source>
</evidence>
<keyword evidence="2" id="KW-1133">Transmembrane helix</keyword>
<protein>
    <recommendedName>
        <fullName evidence="3">CARDB domain-containing protein</fullName>
    </recommendedName>
</protein>
<dbReference type="InterPro" id="IPR011635">
    <property type="entry name" value="CARDB"/>
</dbReference>
<dbReference type="AlphaFoldDB" id="A0A9Q4C414"/>
<dbReference type="Gene3D" id="2.60.40.10">
    <property type="entry name" value="Immunoglobulins"/>
    <property type="match status" value="1"/>
</dbReference>
<reference evidence="4" key="1">
    <citation type="submission" date="2022-09" db="EMBL/GenBank/DDBJ databases">
        <title>Haloadaptaus new haloarchaeum isolated from saline soil.</title>
        <authorList>
            <person name="Duran-Viseras A."/>
            <person name="Sanchez-Porro C."/>
            <person name="Ventosa A."/>
        </authorList>
    </citation>
    <scope>NUCLEOTIDE SEQUENCE</scope>
    <source>
        <strain evidence="4">F3-133</strain>
    </source>
</reference>
<dbReference type="RefSeq" id="WP_266085683.1">
    <property type="nucleotide sequence ID" value="NZ_RKLV01000001.1"/>
</dbReference>
<name>A0A9Q4C414_9EURY</name>
<evidence type="ECO:0000313" key="5">
    <source>
        <dbReference type="Proteomes" id="UP001149411"/>
    </source>
</evidence>
<dbReference type="Proteomes" id="UP001149411">
    <property type="component" value="Unassembled WGS sequence"/>
</dbReference>
<comment type="caution">
    <text evidence="4">The sequence shown here is derived from an EMBL/GenBank/DDBJ whole genome shotgun (WGS) entry which is preliminary data.</text>
</comment>
<keyword evidence="2" id="KW-0472">Membrane</keyword>
<keyword evidence="5" id="KW-1185">Reference proteome</keyword>
<dbReference type="InterPro" id="IPR013783">
    <property type="entry name" value="Ig-like_fold"/>
</dbReference>